<evidence type="ECO:0000313" key="4">
    <source>
        <dbReference type="Proteomes" id="UP000680714"/>
    </source>
</evidence>
<dbReference type="SUPFAM" id="SSF56801">
    <property type="entry name" value="Acetyl-CoA synthetase-like"/>
    <property type="match status" value="1"/>
</dbReference>
<name>A0ABS5I6Z0_9PROT</name>
<feature type="domain" description="AMP-dependent synthetase/ligase" evidence="2">
    <location>
        <begin position="118"/>
        <end position="271"/>
    </location>
</feature>
<reference evidence="3 4" key="1">
    <citation type="submission" date="2021-04" db="EMBL/GenBank/DDBJ databases">
        <title>Magnetospirillum sulfuroxidans sp. nov., a facultative chemolithoautotrophic sulfur-oxidizing alphaproteobacterium isolated from freshwater sediment and proposals for Paramagetospirillum gen. nov., and Magnetospirillaceae fam. nov.</title>
        <authorList>
            <person name="Koziaeva V."/>
            <person name="Geelhoed J.S."/>
            <person name="Sorokin D.Y."/>
            <person name="Grouzdev D.S."/>
        </authorList>
    </citation>
    <scope>NUCLEOTIDE SEQUENCE [LARGE SCALE GENOMIC DNA]</scope>
    <source>
        <strain evidence="3 4">J10</strain>
    </source>
</reference>
<keyword evidence="1" id="KW-0436">Ligase</keyword>
<evidence type="ECO:0000313" key="3">
    <source>
        <dbReference type="EMBL" id="MBR9970179.1"/>
    </source>
</evidence>
<dbReference type="Gene3D" id="3.30.300.30">
    <property type="match status" value="1"/>
</dbReference>
<evidence type="ECO:0000259" key="2">
    <source>
        <dbReference type="Pfam" id="PF00501"/>
    </source>
</evidence>
<dbReference type="InterPro" id="IPR042099">
    <property type="entry name" value="ANL_N_sf"/>
</dbReference>
<protein>
    <submittedName>
        <fullName evidence="3">Acyl-CoA synthetase</fullName>
    </submittedName>
</protein>
<accession>A0ABS5I6Z0</accession>
<gene>
    <name evidence="3" type="ORF">KEC16_00445</name>
</gene>
<dbReference type="Pfam" id="PF00501">
    <property type="entry name" value="AMP-binding"/>
    <property type="match status" value="1"/>
</dbReference>
<organism evidence="3 4">
    <name type="scientific">Magnetospirillum sulfuroxidans</name>
    <dbReference type="NCBI Taxonomy" id="611300"/>
    <lineage>
        <taxon>Bacteria</taxon>
        <taxon>Pseudomonadati</taxon>
        <taxon>Pseudomonadota</taxon>
        <taxon>Alphaproteobacteria</taxon>
        <taxon>Rhodospirillales</taxon>
        <taxon>Rhodospirillaceae</taxon>
        <taxon>Magnetospirillum</taxon>
    </lineage>
</organism>
<sequence>MSFTPLAALMAEGRPQTWPVARVEGEIISWGWMLHHSAGLAARLRQAQARRIGLWCADGHTLVVGLLAAARAGCAVVLPPGDQPGFLAGLSGAWDVAVGDAPGMMPVVDGGGADFTAKIQDIPVAFFTSGSTAQPKRVERRLGQLEAEVAGLHAVWPGAGWGMHHATVPHQHAYGLVYKVLWPLLCGRVFASVTHQFWETVLAELADGDILVSSPAHLGRLGGLEGLARPALVLSAGAPLPPAAADEAARLFGAQPVEIFGSTETGGIASRLAVPGQAWIPLPGNVVEAGAGGRLRLHSPWVGGSHEGADLVDVLADGRFLLHDRVDRVVKIEGKRIGLAAVEAALRALPQVEDAAVVKLTAGRDQLAAALVLSPQGRGLLAQFGPFRFGRWLRTALADQLEPLARPRLWRFVAELPCNSMGKRPDAAIAPLFSPPDMPAS</sequence>
<dbReference type="PANTHER" id="PTHR43767">
    <property type="entry name" value="LONG-CHAIN-FATTY-ACID--COA LIGASE"/>
    <property type="match status" value="1"/>
</dbReference>
<dbReference type="InterPro" id="IPR045851">
    <property type="entry name" value="AMP-bd_C_sf"/>
</dbReference>
<dbReference type="RefSeq" id="WP_211545693.1">
    <property type="nucleotide sequence ID" value="NZ_JAGTUF010000001.1"/>
</dbReference>
<comment type="caution">
    <text evidence="3">The sequence shown here is derived from an EMBL/GenBank/DDBJ whole genome shotgun (WGS) entry which is preliminary data.</text>
</comment>
<dbReference type="Proteomes" id="UP000680714">
    <property type="component" value="Unassembled WGS sequence"/>
</dbReference>
<dbReference type="Gene3D" id="3.40.50.12780">
    <property type="entry name" value="N-terminal domain of ligase-like"/>
    <property type="match status" value="1"/>
</dbReference>
<dbReference type="InterPro" id="IPR050237">
    <property type="entry name" value="ATP-dep_AMP-bd_enzyme"/>
</dbReference>
<keyword evidence="4" id="KW-1185">Reference proteome</keyword>
<evidence type="ECO:0000256" key="1">
    <source>
        <dbReference type="ARBA" id="ARBA00022598"/>
    </source>
</evidence>
<dbReference type="EMBL" id="JAGTUF010000001">
    <property type="protein sequence ID" value="MBR9970179.1"/>
    <property type="molecule type" value="Genomic_DNA"/>
</dbReference>
<dbReference type="InterPro" id="IPR000873">
    <property type="entry name" value="AMP-dep_synth/lig_dom"/>
</dbReference>
<proteinExistence type="predicted"/>
<dbReference type="PANTHER" id="PTHR43767:SF8">
    <property type="entry name" value="LONG-CHAIN-FATTY-ACID--COA LIGASE"/>
    <property type="match status" value="1"/>
</dbReference>